<protein>
    <submittedName>
        <fullName evidence="9">Mitochondrial inner membrane protease subunit 1</fullName>
    </submittedName>
</protein>
<keyword evidence="3" id="KW-0378">Hydrolase</keyword>
<dbReference type="FunFam" id="2.10.109.10:FF:000015">
    <property type="entry name" value="Mitochondrial inner membrane protease subunit 1"/>
    <property type="match status" value="1"/>
</dbReference>
<dbReference type="Pfam" id="PF10502">
    <property type="entry name" value="Peptidase_S26"/>
    <property type="match status" value="2"/>
</dbReference>
<gene>
    <name evidence="9" type="ORF">OnM2_040039</name>
</gene>
<dbReference type="GO" id="GO:0006465">
    <property type="term" value="P:signal peptide processing"/>
    <property type="evidence" value="ECO:0007669"/>
    <property type="project" value="InterPro"/>
</dbReference>
<dbReference type="InterPro" id="IPR000223">
    <property type="entry name" value="Pept_S26A_signal_pept_1"/>
</dbReference>
<comment type="subcellular location">
    <subcellularLocation>
        <location evidence="1">Mitochondrion inner membrane</location>
    </subcellularLocation>
</comment>
<dbReference type="InterPro" id="IPR019533">
    <property type="entry name" value="Peptidase_S26"/>
</dbReference>
<proteinExistence type="inferred from homology"/>
<keyword evidence="4" id="KW-0496">Mitochondrion</keyword>
<dbReference type="InterPro" id="IPR052064">
    <property type="entry name" value="Mito_IMP1_subunit"/>
</dbReference>
<dbReference type="Proteomes" id="UP000286134">
    <property type="component" value="Unassembled WGS sequence"/>
</dbReference>
<dbReference type="EMBL" id="MCFK01004068">
    <property type="protein sequence ID" value="RKF61592.1"/>
    <property type="molecule type" value="Genomic_DNA"/>
</dbReference>
<dbReference type="GO" id="GO:0006627">
    <property type="term" value="P:protein processing involved in protein targeting to mitochondrion"/>
    <property type="evidence" value="ECO:0007669"/>
    <property type="project" value="TreeGrafter"/>
</dbReference>
<evidence type="ECO:0000313" key="9">
    <source>
        <dbReference type="EMBL" id="RKF61592.1"/>
    </source>
</evidence>
<dbReference type="GO" id="GO:0004252">
    <property type="term" value="F:serine-type endopeptidase activity"/>
    <property type="evidence" value="ECO:0007669"/>
    <property type="project" value="InterPro"/>
</dbReference>
<feature type="active site" evidence="7">
    <location>
        <position position="143"/>
    </location>
</feature>
<dbReference type="CDD" id="cd06530">
    <property type="entry name" value="S26_SPase_I"/>
    <property type="match status" value="1"/>
</dbReference>
<keyword evidence="5" id="KW-0472">Membrane</keyword>
<evidence type="ECO:0000256" key="3">
    <source>
        <dbReference type="ARBA" id="ARBA00022801"/>
    </source>
</evidence>
<dbReference type="OrthoDB" id="308440at2759"/>
<feature type="active site" evidence="7">
    <location>
        <position position="99"/>
    </location>
</feature>
<dbReference type="GO" id="GO:0042720">
    <property type="term" value="C:mitochondrial inner membrane peptidase complex"/>
    <property type="evidence" value="ECO:0007669"/>
    <property type="project" value="TreeGrafter"/>
</dbReference>
<evidence type="ECO:0000256" key="5">
    <source>
        <dbReference type="ARBA" id="ARBA00023136"/>
    </source>
</evidence>
<reference evidence="9 10" key="1">
    <citation type="journal article" date="2018" name="BMC Genomics">
        <title>Comparative genome analyses reveal sequence features reflecting distinct modes of host-adaptation between dicot and monocot powdery mildew.</title>
        <authorList>
            <person name="Wu Y."/>
            <person name="Ma X."/>
            <person name="Pan Z."/>
            <person name="Kale S.D."/>
            <person name="Song Y."/>
            <person name="King H."/>
            <person name="Zhang Q."/>
            <person name="Presley C."/>
            <person name="Deng X."/>
            <person name="Wei C.I."/>
            <person name="Xiao S."/>
        </authorList>
    </citation>
    <scope>NUCLEOTIDE SEQUENCE [LARGE SCALE GENOMIC DNA]</scope>
    <source>
        <strain evidence="9">UMSG2</strain>
    </source>
</reference>
<evidence type="ECO:0000256" key="6">
    <source>
        <dbReference type="ARBA" id="ARBA00038445"/>
    </source>
</evidence>
<organism evidence="9 10">
    <name type="scientific">Erysiphe neolycopersici</name>
    <dbReference type="NCBI Taxonomy" id="212602"/>
    <lineage>
        <taxon>Eukaryota</taxon>
        <taxon>Fungi</taxon>
        <taxon>Dikarya</taxon>
        <taxon>Ascomycota</taxon>
        <taxon>Pezizomycotina</taxon>
        <taxon>Leotiomycetes</taxon>
        <taxon>Erysiphales</taxon>
        <taxon>Erysiphaceae</taxon>
        <taxon>Erysiphe</taxon>
    </lineage>
</organism>
<accession>A0A420HW17</accession>
<evidence type="ECO:0000256" key="7">
    <source>
        <dbReference type="PIRSR" id="PIRSR600223-1"/>
    </source>
</evidence>
<dbReference type="PANTHER" id="PTHR12383">
    <property type="entry name" value="PROTEASE FAMILY S26 MITOCHONDRIAL INNER MEMBRANE PROTEASE-RELATED"/>
    <property type="match status" value="1"/>
</dbReference>
<comment type="caution">
    <text evidence="9">The sequence shown here is derived from an EMBL/GenBank/DDBJ whole genome shotgun (WGS) entry which is preliminary data.</text>
</comment>
<dbReference type="STRING" id="212602.A0A420HW17"/>
<dbReference type="PANTHER" id="PTHR12383:SF16">
    <property type="entry name" value="MITOCHONDRIAL INNER MEMBRANE PROTEASE SUBUNIT 1"/>
    <property type="match status" value="1"/>
</dbReference>
<keyword evidence="10" id="KW-1185">Reference proteome</keyword>
<evidence type="ECO:0000256" key="2">
    <source>
        <dbReference type="ARBA" id="ARBA00022792"/>
    </source>
</evidence>
<dbReference type="SUPFAM" id="SSF51306">
    <property type="entry name" value="LexA/Signal peptidase"/>
    <property type="match status" value="1"/>
</dbReference>
<evidence type="ECO:0000259" key="8">
    <source>
        <dbReference type="Pfam" id="PF10502"/>
    </source>
</evidence>
<evidence type="ECO:0000256" key="4">
    <source>
        <dbReference type="ARBA" id="ARBA00023128"/>
    </source>
</evidence>
<name>A0A420HW17_9PEZI</name>
<evidence type="ECO:0000313" key="10">
    <source>
        <dbReference type="Proteomes" id="UP000286134"/>
    </source>
</evidence>
<feature type="domain" description="Peptidase S26" evidence="8">
    <location>
        <begin position="168"/>
        <end position="206"/>
    </location>
</feature>
<keyword evidence="9" id="KW-0645">Protease</keyword>
<sequence length="220" mass="25239">MRLAFRVRQLIRDEKFLRTRYGKERLDFIYSNDRLNYRHSNNISNISWLERAKNQATTTTTTTTTRQIFRVISACVKTIFIAHFFCEYGYCIQPTIGASMLPTLQVLGDNVLIARSYRRGRGVQVGDVVSFASVIKPGERVIKRVIGLPGDWVLRDTPPGSSRSMMIQVPDGHCWVVGDNLEYSRDSRHYGPVPLALIYGKVLAVVFPWNEKRWIKNGLL</sequence>
<dbReference type="InterPro" id="IPR036286">
    <property type="entry name" value="LexA/Signal_pep-like_sf"/>
</dbReference>
<dbReference type="AlphaFoldDB" id="A0A420HW17"/>
<feature type="domain" description="Peptidase S26" evidence="8">
    <location>
        <begin position="70"/>
        <end position="153"/>
    </location>
</feature>
<dbReference type="PRINTS" id="PR00727">
    <property type="entry name" value="LEADERPTASE"/>
</dbReference>
<dbReference type="Gene3D" id="2.10.109.10">
    <property type="entry name" value="Umud Fragment, subunit A"/>
    <property type="match status" value="1"/>
</dbReference>
<comment type="similarity">
    <text evidence="6">Belongs to the peptidase S26 family. IMP1 subfamily.</text>
</comment>
<evidence type="ECO:0000256" key="1">
    <source>
        <dbReference type="ARBA" id="ARBA00004273"/>
    </source>
</evidence>
<keyword evidence="2" id="KW-0999">Mitochondrion inner membrane</keyword>